<evidence type="ECO:0000256" key="4">
    <source>
        <dbReference type="ARBA" id="ARBA00022475"/>
    </source>
</evidence>
<feature type="compositionally biased region" description="Basic and acidic residues" evidence="18">
    <location>
        <begin position="32"/>
        <end position="44"/>
    </location>
</feature>
<evidence type="ECO:0000256" key="1">
    <source>
        <dbReference type="ARBA" id="ARBA00004651"/>
    </source>
</evidence>
<accession>A0A671TEZ5</accession>
<keyword evidence="7 17" id="KW-0769">Symport</keyword>
<dbReference type="AlphaFoldDB" id="A0A671TEZ5"/>
<dbReference type="PROSITE" id="PS00754">
    <property type="entry name" value="NA_NEUROTRAN_SYMP_2"/>
    <property type="match status" value="1"/>
</dbReference>
<evidence type="ECO:0000256" key="14">
    <source>
        <dbReference type="ARBA" id="ARBA00049351"/>
    </source>
</evidence>
<evidence type="ECO:0000256" key="18">
    <source>
        <dbReference type="SAM" id="MobiDB-lite"/>
    </source>
</evidence>
<dbReference type="InterPro" id="IPR037272">
    <property type="entry name" value="SNS_sf"/>
</dbReference>
<dbReference type="PANTHER" id="PTHR11616">
    <property type="entry name" value="SODIUM/CHLORIDE DEPENDENT TRANSPORTER"/>
    <property type="match status" value="1"/>
</dbReference>
<feature type="binding site" evidence="15">
    <location>
        <position position="62"/>
    </location>
    <ligand>
        <name>Na(+)</name>
        <dbReference type="ChEBI" id="CHEBI:29101"/>
        <label>1</label>
    </ligand>
</feature>
<feature type="transmembrane region" description="Helical" evidence="19">
    <location>
        <begin position="466"/>
        <end position="491"/>
    </location>
</feature>
<keyword evidence="21" id="KW-1185">Reference proteome</keyword>
<feature type="transmembrane region" description="Helical" evidence="19">
    <location>
        <begin position="378"/>
        <end position="404"/>
    </location>
</feature>
<feature type="binding site" evidence="15">
    <location>
        <position position="407"/>
    </location>
    <ligand>
        <name>Na(+)</name>
        <dbReference type="ChEBI" id="CHEBI:29101"/>
        <label>1</label>
    </ligand>
</feature>
<evidence type="ECO:0000256" key="13">
    <source>
        <dbReference type="ARBA" id="ARBA00049062"/>
    </source>
</evidence>
<comment type="catalytic activity">
    <reaction evidence="12">
        <text>beta-alanine(out) + chloride(out) + 2 Na(+)(out) = beta-alanine(in) + chloride(in) + 2 Na(+)(in)</text>
        <dbReference type="Rhea" id="RHEA:71247"/>
        <dbReference type="ChEBI" id="CHEBI:17996"/>
        <dbReference type="ChEBI" id="CHEBI:29101"/>
        <dbReference type="ChEBI" id="CHEBI:57966"/>
    </reaction>
    <physiologicalReaction direction="left-to-right" evidence="12">
        <dbReference type="Rhea" id="RHEA:71248"/>
    </physiologicalReaction>
</comment>
<dbReference type="Pfam" id="PF00209">
    <property type="entry name" value="SNF"/>
    <property type="match status" value="1"/>
</dbReference>
<evidence type="ECO:0000256" key="19">
    <source>
        <dbReference type="SAM" id="Phobius"/>
    </source>
</evidence>
<evidence type="ECO:0000256" key="10">
    <source>
        <dbReference type="ARBA" id="ARBA00023180"/>
    </source>
</evidence>
<dbReference type="PANTHER" id="PTHR11616:SF141">
    <property type="entry name" value="SODIUM- AND CHLORIDE-DEPENDENT TAURINE TRANSPORTER"/>
    <property type="match status" value="1"/>
</dbReference>
<evidence type="ECO:0000256" key="8">
    <source>
        <dbReference type="ARBA" id="ARBA00022989"/>
    </source>
</evidence>
<dbReference type="InterPro" id="IPR000175">
    <property type="entry name" value="Na/ntran_symport"/>
</dbReference>
<evidence type="ECO:0000256" key="15">
    <source>
        <dbReference type="PIRSR" id="PIRSR600175-1"/>
    </source>
</evidence>
<dbReference type="PRINTS" id="PR00176">
    <property type="entry name" value="NANEUSMPORT"/>
</dbReference>
<evidence type="ECO:0000256" key="6">
    <source>
        <dbReference type="ARBA" id="ARBA00022692"/>
    </source>
</evidence>
<feature type="transmembrane region" description="Helical" evidence="19">
    <location>
        <begin position="125"/>
        <end position="153"/>
    </location>
</feature>
<dbReference type="Proteomes" id="UP000472260">
    <property type="component" value="Unassembled WGS sequence"/>
</dbReference>
<feature type="transmembrane region" description="Helical" evidence="19">
    <location>
        <begin position="512"/>
        <end position="531"/>
    </location>
</feature>
<keyword evidence="15" id="KW-0915">Sodium</keyword>
<keyword evidence="16" id="KW-1015">Disulfide bond</keyword>
<keyword evidence="4" id="KW-1003">Cell membrane</keyword>
<feature type="disulfide bond" evidence="16">
    <location>
        <begin position="165"/>
        <end position="174"/>
    </location>
</feature>
<feature type="transmembrane region" description="Helical" evidence="19">
    <location>
        <begin position="83"/>
        <end position="104"/>
    </location>
</feature>
<evidence type="ECO:0000256" key="2">
    <source>
        <dbReference type="ARBA" id="ARBA00006123"/>
    </source>
</evidence>
<evidence type="ECO:0000313" key="21">
    <source>
        <dbReference type="Proteomes" id="UP000472260"/>
    </source>
</evidence>
<evidence type="ECO:0000256" key="7">
    <source>
        <dbReference type="ARBA" id="ARBA00022847"/>
    </source>
</evidence>
<keyword evidence="3 17" id="KW-0813">Transport</keyword>
<dbReference type="PROSITE" id="PS50267">
    <property type="entry name" value="NA_NEUROTRAN_SYMP_3"/>
    <property type="match status" value="1"/>
</dbReference>
<keyword evidence="9 19" id="KW-0472">Membrane</keyword>
<sequence>MSDMAQKEKLQCLKDFHKDTLKPSPGKSPGTRPEDEAEGKAPQREKWASKLDFVLSVAGGFVGLGNVWRFPYLCYKNGGGAFLIPYFIFLFGGGLPVFFLEVALGQFTSEGGITCWGKLCPIFTGIGYASIVIVSLLNIYYIVILAWGLYYLLQCFQHELPWARCRHSWNTANCVEDTVRKNKSLWLSANVTSLTNLTSPVTEFWERNVLSISSGIDEVGGLKWELALCLLAVWIICFFCIWKGVKSTGKVVYFTATFPFLMLIVLLVRGVTLPGAAEGIKFYLYPNLTRLKDPEVWIDAGTQIFFSYAICLGAMTSLGSYNKYKYNCYRDCMLLGCLNSGTSFVSGFAIFSVLGFMAQEQGVAIADVAESGPGLAFIAYPKAVTMMPLPTVWAILFFIMLLLLGLDSQFVEVEGQITSLVDLYPSLLRKGYRREIFIAVICVISYLLGLTMVTKGGMYVFQLFDYYAASGVCLLWVAFFECVAVAWVYGADNFYDAIEDMIGYRPNSWMKWSWMLITPVLCVGCFVFSLVKYKPLTYNKFYEYPDWSIGLGWALALTSMICIPMMVVIKIIQSDGSLIERIKAVAAPVKGGASSRPKEYSLKNSELLHPLDPNGIHVFTKHSHTIVETTM</sequence>
<dbReference type="PRINTS" id="PR01200">
    <property type="entry name" value="TAUTRANSPORT"/>
</dbReference>
<feature type="transmembrane region" description="Helical" evidence="19">
    <location>
        <begin position="224"/>
        <end position="242"/>
    </location>
</feature>
<feature type="region of interest" description="Disordered" evidence="18">
    <location>
        <begin position="15"/>
        <end position="44"/>
    </location>
</feature>
<keyword evidence="8 19" id="KW-1133">Transmembrane helix</keyword>
<gene>
    <name evidence="20" type="primary">slc6a6a</name>
</gene>
<name>A0A671TEZ5_9TELE</name>
<evidence type="ECO:0000256" key="17">
    <source>
        <dbReference type="RuleBase" id="RU003732"/>
    </source>
</evidence>
<dbReference type="PROSITE" id="PS00610">
    <property type="entry name" value="NA_NEUROTRAN_SYMP_1"/>
    <property type="match status" value="1"/>
</dbReference>
<feature type="transmembrane region" description="Helical" evidence="19">
    <location>
        <begin position="53"/>
        <end position="71"/>
    </location>
</feature>
<comment type="subcellular location">
    <subcellularLocation>
        <location evidence="1">Cell membrane</location>
        <topology evidence="1">Multi-pass membrane protein</topology>
    </subcellularLocation>
</comment>
<feature type="binding site" evidence="15">
    <location>
        <position position="66"/>
    </location>
    <ligand>
        <name>Na(+)</name>
        <dbReference type="ChEBI" id="CHEBI:29101"/>
        <label>1</label>
    </ligand>
</feature>
<organism evidence="20 21">
    <name type="scientific">Sinocyclocheilus anshuiensis</name>
    <dbReference type="NCBI Taxonomy" id="1608454"/>
    <lineage>
        <taxon>Eukaryota</taxon>
        <taxon>Metazoa</taxon>
        <taxon>Chordata</taxon>
        <taxon>Craniata</taxon>
        <taxon>Vertebrata</taxon>
        <taxon>Euteleostomi</taxon>
        <taxon>Actinopterygii</taxon>
        <taxon>Neopterygii</taxon>
        <taxon>Teleostei</taxon>
        <taxon>Ostariophysi</taxon>
        <taxon>Cypriniformes</taxon>
        <taxon>Cyprinidae</taxon>
        <taxon>Cyprininae</taxon>
        <taxon>Sinocyclocheilus</taxon>
    </lineage>
</organism>
<dbReference type="GO" id="GO:0006836">
    <property type="term" value="P:neurotransmitter transport"/>
    <property type="evidence" value="ECO:0007669"/>
    <property type="project" value="InterPro"/>
</dbReference>
<dbReference type="GO" id="GO:0005332">
    <property type="term" value="F:gamma-aminobutyric acid:sodium:chloride symporter activity"/>
    <property type="evidence" value="ECO:0007669"/>
    <property type="project" value="TreeGrafter"/>
</dbReference>
<dbReference type="SUPFAM" id="SSF161070">
    <property type="entry name" value="SNF-like"/>
    <property type="match status" value="1"/>
</dbReference>
<comment type="catalytic activity">
    <reaction evidence="11">
        <text>4-aminobutanoate(out) + chloride(out) + 2 Na(+)(out) = 4-aminobutanoate(in) + chloride(in) + 2 Na(+)(in)</text>
        <dbReference type="Rhea" id="RHEA:70687"/>
        <dbReference type="ChEBI" id="CHEBI:17996"/>
        <dbReference type="ChEBI" id="CHEBI:29101"/>
        <dbReference type="ChEBI" id="CHEBI:59888"/>
    </reaction>
    <physiologicalReaction direction="left-to-right" evidence="11">
        <dbReference type="Rhea" id="RHEA:70688"/>
    </physiologicalReaction>
</comment>
<feature type="transmembrane region" description="Helical" evidence="19">
    <location>
        <begin position="296"/>
        <end position="321"/>
    </location>
</feature>
<evidence type="ECO:0000313" key="20">
    <source>
        <dbReference type="Ensembl" id="ENSSANP00000107179.1"/>
    </source>
</evidence>
<dbReference type="GO" id="GO:0005369">
    <property type="term" value="F:taurine:sodium symporter activity"/>
    <property type="evidence" value="ECO:0007669"/>
    <property type="project" value="InterPro"/>
</dbReference>
<protein>
    <recommendedName>
        <fullName evidence="17">Transporter</fullName>
    </recommendedName>
</protein>
<reference evidence="20" key="2">
    <citation type="submission" date="2025-09" db="UniProtKB">
        <authorList>
            <consortium name="Ensembl"/>
        </authorList>
    </citation>
    <scope>IDENTIFICATION</scope>
</reference>
<comment type="catalytic activity">
    <reaction evidence="13">
        <text>taurine(out) + chloride(out) + 2 Na(+)(out) = taurine(in) + chloride(in) + 2 Na(+)(in)</text>
        <dbReference type="Rhea" id="RHEA:71223"/>
        <dbReference type="ChEBI" id="CHEBI:17996"/>
        <dbReference type="ChEBI" id="CHEBI:29101"/>
        <dbReference type="ChEBI" id="CHEBI:507393"/>
    </reaction>
    <physiologicalReaction direction="left-to-right" evidence="13">
        <dbReference type="Rhea" id="RHEA:71224"/>
    </physiologicalReaction>
</comment>
<proteinExistence type="inferred from homology"/>
<keyword evidence="10" id="KW-0325">Glycoprotein</keyword>
<keyword evidence="15" id="KW-0479">Metal-binding</keyword>
<keyword evidence="5" id="KW-0597">Phosphoprotein</keyword>
<feature type="binding site" evidence="15">
    <location>
        <position position="404"/>
    </location>
    <ligand>
        <name>Na(+)</name>
        <dbReference type="ChEBI" id="CHEBI:29101"/>
        <label>1</label>
    </ligand>
</feature>
<feature type="transmembrane region" description="Helical" evidence="19">
    <location>
        <begin position="436"/>
        <end position="454"/>
    </location>
</feature>
<comment type="similarity">
    <text evidence="2">Belongs to the sodium:neurotransmitter symporter (SNF) (TC 2.A.22) family. SLC6A6 subfamily.</text>
</comment>
<keyword evidence="6 17" id="KW-0812">Transmembrane</keyword>
<dbReference type="CDD" id="cd11510">
    <property type="entry name" value="SLC6sbd_TauT"/>
    <property type="match status" value="1"/>
</dbReference>
<evidence type="ECO:0000256" key="3">
    <source>
        <dbReference type="ARBA" id="ARBA00022448"/>
    </source>
</evidence>
<reference evidence="20" key="1">
    <citation type="submission" date="2025-08" db="UniProtKB">
        <authorList>
            <consortium name="Ensembl"/>
        </authorList>
    </citation>
    <scope>IDENTIFICATION</scope>
</reference>
<feature type="binding site" evidence="15">
    <location>
        <position position="307"/>
    </location>
    <ligand>
        <name>Na(+)</name>
        <dbReference type="ChEBI" id="CHEBI:29101"/>
        <label>1</label>
    </ligand>
</feature>
<comment type="catalytic activity">
    <reaction evidence="14">
        <text>hypotaurine(out) + chloride(out) + 2 Na(+)(out) = hypotaurine(in) + chloride(in) + 2 Na(+)(in)</text>
        <dbReference type="Rhea" id="RHEA:71243"/>
        <dbReference type="ChEBI" id="CHEBI:17996"/>
        <dbReference type="ChEBI" id="CHEBI:29101"/>
        <dbReference type="ChEBI" id="CHEBI:57853"/>
    </reaction>
    <physiologicalReaction direction="left-to-right" evidence="14">
        <dbReference type="Rhea" id="RHEA:71244"/>
    </physiologicalReaction>
</comment>
<feature type="transmembrane region" description="Helical" evidence="19">
    <location>
        <begin position="251"/>
        <end position="276"/>
    </location>
</feature>
<evidence type="ECO:0000256" key="5">
    <source>
        <dbReference type="ARBA" id="ARBA00022553"/>
    </source>
</evidence>
<evidence type="ECO:0000256" key="12">
    <source>
        <dbReference type="ARBA" id="ARBA00034027"/>
    </source>
</evidence>
<dbReference type="GO" id="GO:0005886">
    <property type="term" value="C:plasma membrane"/>
    <property type="evidence" value="ECO:0007669"/>
    <property type="project" value="UniProtKB-SubCell"/>
</dbReference>
<evidence type="ECO:0000256" key="16">
    <source>
        <dbReference type="PIRSR" id="PIRSR600175-2"/>
    </source>
</evidence>
<feature type="transmembrane region" description="Helical" evidence="19">
    <location>
        <begin position="333"/>
        <end position="358"/>
    </location>
</feature>
<feature type="binding site" evidence="15">
    <location>
        <position position="59"/>
    </location>
    <ligand>
        <name>Na(+)</name>
        <dbReference type="ChEBI" id="CHEBI:29101"/>
        <label>1</label>
    </ligand>
</feature>
<dbReference type="GO" id="GO:0046872">
    <property type="term" value="F:metal ion binding"/>
    <property type="evidence" value="ECO:0007669"/>
    <property type="project" value="UniProtKB-KW"/>
</dbReference>
<dbReference type="Ensembl" id="ENSSANT00000113716.1">
    <property type="protein sequence ID" value="ENSSANP00000107179.1"/>
    <property type="gene ID" value="ENSSANG00000052369.1"/>
</dbReference>
<dbReference type="GO" id="GO:0042995">
    <property type="term" value="C:cell projection"/>
    <property type="evidence" value="ECO:0007669"/>
    <property type="project" value="TreeGrafter"/>
</dbReference>
<dbReference type="InterPro" id="IPR002434">
    <property type="entry name" value="Na/ntran_symport_taurine"/>
</dbReference>
<feature type="binding site" evidence="15">
    <location>
        <position position="408"/>
    </location>
    <ligand>
        <name>Na(+)</name>
        <dbReference type="ChEBI" id="CHEBI:29101"/>
        <label>1</label>
    </ligand>
</feature>
<feature type="transmembrane region" description="Helical" evidence="19">
    <location>
        <begin position="551"/>
        <end position="572"/>
    </location>
</feature>
<evidence type="ECO:0000256" key="9">
    <source>
        <dbReference type="ARBA" id="ARBA00023136"/>
    </source>
</evidence>
<feature type="binding site" evidence="15">
    <location>
        <position position="339"/>
    </location>
    <ligand>
        <name>Na(+)</name>
        <dbReference type="ChEBI" id="CHEBI:29101"/>
        <label>1</label>
    </ligand>
</feature>
<evidence type="ECO:0000256" key="11">
    <source>
        <dbReference type="ARBA" id="ARBA00033998"/>
    </source>
</evidence>